<keyword evidence="3" id="KW-1003">Cell membrane</keyword>
<dbReference type="PANTHER" id="PTHR10590:SF4">
    <property type="entry name" value="SOLUTE CARRIER FAMILY 28 MEMBER 3"/>
    <property type="match status" value="1"/>
</dbReference>
<dbReference type="GO" id="GO:0005886">
    <property type="term" value="C:plasma membrane"/>
    <property type="evidence" value="ECO:0007669"/>
    <property type="project" value="UniProtKB-SubCell"/>
</dbReference>
<name>A0A0J1GZZ3_9GAMM</name>
<reference evidence="11 12" key="1">
    <citation type="submission" date="2015-05" db="EMBL/GenBank/DDBJ databases">
        <title>Photobacterium galathea sp. nov.</title>
        <authorList>
            <person name="Machado H."/>
            <person name="Gram L."/>
        </authorList>
    </citation>
    <scope>NUCLEOTIDE SEQUENCE [LARGE SCALE GENOMIC DNA]</scope>
    <source>
        <strain evidence="11 12">CGMCC 1.12159</strain>
    </source>
</reference>
<keyword evidence="6 7" id="KW-0472">Membrane</keyword>
<feature type="transmembrane region" description="Helical" evidence="7">
    <location>
        <begin position="248"/>
        <end position="270"/>
    </location>
</feature>
<gene>
    <name evidence="11" type="ORF">ABT56_12940</name>
</gene>
<feature type="transmembrane region" description="Helical" evidence="7">
    <location>
        <begin position="305"/>
        <end position="327"/>
    </location>
</feature>
<organism evidence="11 12">
    <name type="scientific">Photobacterium aquae</name>
    <dbReference type="NCBI Taxonomy" id="1195763"/>
    <lineage>
        <taxon>Bacteria</taxon>
        <taxon>Pseudomonadati</taxon>
        <taxon>Pseudomonadota</taxon>
        <taxon>Gammaproteobacteria</taxon>
        <taxon>Vibrionales</taxon>
        <taxon>Vibrionaceae</taxon>
        <taxon>Photobacterium</taxon>
    </lineage>
</organism>
<evidence type="ECO:0000313" key="12">
    <source>
        <dbReference type="Proteomes" id="UP000036097"/>
    </source>
</evidence>
<feature type="transmembrane region" description="Helical" evidence="7">
    <location>
        <begin position="276"/>
        <end position="298"/>
    </location>
</feature>
<dbReference type="PANTHER" id="PTHR10590">
    <property type="entry name" value="SODIUM/NUCLEOSIDE COTRANSPORTER"/>
    <property type="match status" value="1"/>
</dbReference>
<dbReference type="GO" id="GO:0005337">
    <property type="term" value="F:nucleoside transmembrane transporter activity"/>
    <property type="evidence" value="ECO:0007669"/>
    <property type="project" value="InterPro"/>
</dbReference>
<feature type="transmembrane region" description="Helical" evidence="7">
    <location>
        <begin position="133"/>
        <end position="151"/>
    </location>
</feature>
<evidence type="ECO:0000259" key="9">
    <source>
        <dbReference type="Pfam" id="PF07662"/>
    </source>
</evidence>
<feature type="domain" description="Nucleoside transporter/FeoB GTPase Gate" evidence="10">
    <location>
        <begin position="89"/>
        <end position="185"/>
    </location>
</feature>
<dbReference type="STRING" id="1195763.ABT56_12940"/>
<evidence type="ECO:0000256" key="1">
    <source>
        <dbReference type="ARBA" id="ARBA00004651"/>
    </source>
</evidence>
<evidence type="ECO:0000256" key="7">
    <source>
        <dbReference type="SAM" id="Phobius"/>
    </source>
</evidence>
<dbReference type="OrthoDB" id="9766455at2"/>
<evidence type="ECO:0000256" key="4">
    <source>
        <dbReference type="ARBA" id="ARBA00022692"/>
    </source>
</evidence>
<feature type="transmembrane region" description="Helical" evidence="7">
    <location>
        <begin position="339"/>
        <end position="366"/>
    </location>
</feature>
<feature type="transmembrane region" description="Helical" evidence="7">
    <location>
        <begin position="163"/>
        <end position="183"/>
    </location>
</feature>
<feature type="domain" description="Concentrative nucleoside transporter C-terminal" evidence="9">
    <location>
        <begin position="191"/>
        <end position="396"/>
    </location>
</feature>
<dbReference type="Pfam" id="PF01773">
    <property type="entry name" value="Nucleos_tra2_N"/>
    <property type="match status" value="1"/>
</dbReference>
<dbReference type="InterPro" id="IPR011657">
    <property type="entry name" value="CNT_C_dom"/>
</dbReference>
<feature type="transmembrane region" description="Helical" evidence="7">
    <location>
        <begin position="83"/>
        <end position="106"/>
    </location>
</feature>
<evidence type="ECO:0000256" key="5">
    <source>
        <dbReference type="ARBA" id="ARBA00022989"/>
    </source>
</evidence>
<dbReference type="InterPro" id="IPR011642">
    <property type="entry name" value="Gate_dom"/>
</dbReference>
<feature type="transmembrane region" description="Helical" evidence="7">
    <location>
        <begin position="29"/>
        <end position="48"/>
    </location>
</feature>
<comment type="caution">
    <text evidence="11">The sequence shown here is derived from an EMBL/GenBank/DDBJ whole genome shotgun (WGS) entry which is preliminary data.</text>
</comment>
<dbReference type="EMBL" id="LDOT01000016">
    <property type="protein sequence ID" value="KLV05099.1"/>
    <property type="molecule type" value="Genomic_DNA"/>
</dbReference>
<evidence type="ECO:0000256" key="6">
    <source>
        <dbReference type="ARBA" id="ARBA00023136"/>
    </source>
</evidence>
<dbReference type="RefSeq" id="WP_047879303.1">
    <property type="nucleotide sequence ID" value="NZ_LDOT01000016.1"/>
</dbReference>
<dbReference type="InterPro" id="IPR002668">
    <property type="entry name" value="CNT_N_dom"/>
</dbReference>
<dbReference type="Proteomes" id="UP000036097">
    <property type="component" value="Unassembled WGS sequence"/>
</dbReference>
<feature type="transmembrane region" description="Helical" evidence="7">
    <location>
        <begin position="378"/>
        <end position="399"/>
    </location>
</feature>
<evidence type="ECO:0000259" key="8">
    <source>
        <dbReference type="Pfam" id="PF01773"/>
    </source>
</evidence>
<keyword evidence="12" id="KW-1185">Reference proteome</keyword>
<dbReference type="GO" id="GO:0015293">
    <property type="term" value="F:symporter activity"/>
    <property type="evidence" value="ECO:0007669"/>
    <property type="project" value="TreeGrafter"/>
</dbReference>
<evidence type="ECO:0000313" key="11">
    <source>
        <dbReference type="EMBL" id="KLV05099.1"/>
    </source>
</evidence>
<protein>
    <submittedName>
        <fullName evidence="11">Transporter</fullName>
    </submittedName>
</protein>
<accession>A0A0J1GZZ3</accession>
<keyword evidence="4 7" id="KW-0812">Transmembrane</keyword>
<comment type="subcellular location">
    <subcellularLocation>
        <location evidence="1">Cell membrane</location>
        <topology evidence="1">Multi-pass membrane protein</topology>
    </subcellularLocation>
</comment>
<dbReference type="AlphaFoldDB" id="A0A0J1GZZ3"/>
<evidence type="ECO:0000259" key="10">
    <source>
        <dbReference type="Pfam" id="PF07670"/>
    </source>
</evidence>
<dbReference type="Pfam" id="PF07670">
    <property type="entry name" value="Gate"/>
    <property type="match status" value="1"/>
</dbReference>
<feature type="transmembrane region" description="Helical" evidence="7">
    <location>
        <begin position="189"/>
        <end position="207"/>
    </location>
</feature>
<dbReference type="Pfam" id="PF07662">
    <property type="entry name" value="Nucleos_tra2_C"/>
    <property type="match status" value="1"/>
</dbReference>
<comment type="similarity">
    <text evidence="2">Belongs to the concentrative nucleoside transporter (CNT) (TC 2.A.41) family.</text>
</comment>
<keyword evidence="5 7" id="KW-1133">Transmembrane helix</keyword>
<proteinExistence type="inferred from homology"/>
<sequence length="401" mass="41348">MTSLLGIAVIFMLAALLSTDRRNIPLRTVAGAFALQILFALLVLYIPAGKEALNAVSGAVSGVIDYGQQGIAFLFGNLATGSVGFVFAINVLGIIIFFSALISGLYHIGLMPKVINVIGGGLQRFLGTGRAESLSATANIFVGMIEAPLVVKPYLNKMSDSQFFAVMTCGLASVAGGTLVGYASLGVDLNYLIAAAFMSAPAGLLMAKIMVPPSKTSLDADEITSVELPRATNVIEALADGAISGLRISVTVGATLLAFISVIAMLNGLLGKLGDLVGLTLSFELILGYLFAPVAFVIGVPWNEAIVAGGLLGNKIVVNEFVAFISLMDVKSQLSEHSIAIVTFALCGFANISTMAILIGGLGSLVPERRGYISQMGIRAITAGVLANLMSAAVAGVILSL</sequence>
<dbReference type="InterPro" id="IPR008276">
    <property type="entry name" value="C_nuclsd_transpt"/>
</dbReference>
<dbReference type="PATRIC" id="fig|1195763.3.peg.2738"/>
<evidence type="ECO:0000256" key="3">
    <source>
        <dbReference type="ARBA" id="ARBA00022475"/>
    </source>
</evidence>
<feature type="domain" description="Concentrative nucleoside transporter N-terminal" evidence="8">
    <location>
        <begin position="5"/>
        <end position="78"/>
    </location>
</feature>
<evidence type="ECO:0000256" key="2">
    <source>
        <dbReference type="ARBA" id="ARBA00009033"/>
    </source>
</evidence>